<accession>A0A5N5JUG1</accession>
<evidence type="ECO:0000313" key="2">
    <source>
        <dbReference type="Proteomes" id="UP000326939"/>
    </source>
</evidence>
<dbReference type="EMBL" id="VDCV01000016">
    <property type="protein sequence ID" value="KAB5520815.1"/>
    <property type="molecule type" value="Genomic_DNA"/>
</dbReference>
<keyword evidence="2" id="KW-1185">Reference proteome</keyword>
<dbReference type="Pfam" id="PF06521">
    <property type="entry name" value="PAR1"/>
    <property type="match status" value="1"/>
</dbReference>
<name>A0A5N5JUG1_9ROSI</name>
<evidence type="ECO:0000313" key="1">
    <source>
        <dbReference type="EMBL" id="KAB5520815.1"/>
    </source>
</evidence>
<dbReference type="PANTHER" id="PTHR33649:SF16">
    <property type="entry name" value="PAR1 PROTEIN"/>
    <property type="match status" value="1"/>
</dbReference>
<dbReference type="AlphaFoldDB" id="A0A5N5JUG1"/>
<gene>
    <name evidence="1" type="ORF">DKX38_025134</name>
</gene>
<dbReference type="InterPro" id="IPR009489">
    <property type="entry name" value="PAR1"/>
</dbReference>
<organism evidence="1 2">
    <name type="scientific">Salix brachista</name>
    <dbReference type="NCBI Taxonomy" id="2182728"/>
    <lineage>
        <taxon>Eukaryota</taxon>
        <taxon>Viridiplantae</taxon>
        <taxon>Streptophyta</taxon>
        <taxon>Embryophyta</taxon>
        <taxon>Tracheophyta</taxon>
        <taxon>Spermatophyta</taxon>
        <taxon>Magnoliopsida</taxon>
        <taxon>eudicotyledons</taxon>
        <taxon>Gunneridae</taxon>
        <taxon>Pentapetalae</taxon>
        <taxon>rosids</taxon>
        <taxon>fabids</taxon>
        <taxon>Malpighiales</taxon>
        <taxon>Salicaceae</taxon>
        <taxon>Saliceae</taxon>
        <taxon>Salix</taxon>
    </lineage>
</organism>
<dbReference type="Proteomes" id="UP000326939">
    <property type="component" value="Chromosome 16"/>
</dbReference>
<reference evidence="2" key="1">
    <citation type="journal article" date="2019" name="Gigascience">
        <title>De novo genome assembly of the endangered Acer yangbiense, a plant species with extremely small populations endemic to Yunnan Province, China.</title>
        <authorList>
            <person name="Yang J."/>
            <person name="Wariss H.M."/>
            <person name="Tao L."/>
            <person name="Zhang R."/>
            <person name="Yun Q."/>
            <person name="Hollingsworth P."/>
            <person name="Dao Z."/>
            <person name="Luo G."/>
            <person name="Guo H."/>
            <person name="Ma Y."/>
            <person name="Sun W."/>
        </authorList>
    </citation>
    <scope>NUCLEOTIDE SEQUENCE [LARGE SCALE GENOMIC DNA]</scope>
    <source>
        <strain evidence="2">cv. br00</strain>
    </source>
</reference>
<sequence length="181" mass="19820">MKSKKYNHKSRDSVECYLQSVAKNQQTQLGDLICEQLPVDLCAYSIATSGQRCLLENYKEIDGTVKYQCMTSEIFVDSFNGWIESDECVSSCGLHRETVGVSSDNLLQPQFLAKLCSHECYQACPNIVDLYSNMALGEGTYLPTLCANPCRAKHQARSNGDAAPASGTVAQAPEAAIFGRC</sequence>
<comment type="caution">
    <text evidence="1">The sequence shown here is derived from an EMBL/GenBank/DDBJ whole genome shotgun (WGS) entry which is preliminary data.</text>
</comment>
<protein>
    <recommendedName>
        <fullName evidence="3">PAR1 protein</fullName>
    </recommendedName>
</protein>
<proteinExistence type="predicted"/>
<dbReference type="PANTHER" id="PTHR33649">
    <property type="entry name" value="PAR1 PROTEIN"/>
    <property type="match status" value="1"/>
</dbReference>
<evidence type="ECO:0008006" key="3">
    <source>
        <dbReference type="Google" id="ProtNLM"/>
    </source>
</evidence>